<keyword evidence="1" id="KW-1185">Reference proteome</keyword>
<organism evidence="1 2">
    <name type="scientific">Romanomermis culicivorax</name>
    <name type="common">Nematode worm</name>
    <dbReference type="NCBI Taxonomy" id="13658"/>
    <lineage>
        <taxon>Eukaryota</taxon>
        <taxon>Metazoa</taxon>
        <taxon>Ecdysozoa</taxon>
        <taxon>Nematoda</taxon>
        <taxon>Enoplea</taxon>
        <taxon>Dorylaimia</taxon>
        <taxon>Mermithida</taxon>
        <taxon>Mermithoidea</taxon>
        <taxon>Mermithidae</taxon>
        <taxon>Romanomermis</taxon>
    </lineage>
</organism>
<accession>A0A915HUK7</accession>
<evidence type="ECO:0000313" key="1">
    <source>
        <dbReference type="Proteomes" id="UP000887565"/>
    </source>
</evidence>
<name>A0A915HUK7_ROMCU</name>
<reference evidence="2" key="1">
    <citation type="submission" date="2022-11" db="UniProtKB">
        <authorList>
            <consortium name="WormBaseParasite"/>
        </authorList>
    </citation>
    <scope>IDENTIFICATION</scope>
</reference>
<sequence length="133" mass="15674">MKQENITDQFDDQNSNTVASLVRSKQHLSRQFLGAGRLWNTVFRAKIRRKNRFHKQTICTNMANIEIEVESKQSRVRLFTDVIFFGRTVTYRRPFSWRLAELAQKFAAVFPFCLLYAAAWPKFMHASQKQAKL</sequence>
<dbReference type="AlphaFoldDB" id="A0A915HUK7"/>
<evidence type="ECO:0000313" key="2">
    <source>
        <dbReference type="WBParaSite" id="nRc.2.0.1.t05460-RA"/>
    </source>
</evidence>
<protein>
    <submittedName>
        <fullName evidence="2">Uncharacterized protein</fullName>
    </submittedName>
</protein>
<proteinExistence type="predicted"/>
<dbReference type="Proteomes" id="UP000887565">
    <property type="component" value="Unplaced"/>
</dbReference>
<dbReference type="WBParaSite" id="nRc.2.0.1.t05460-RA">
    <property type="protein sequence ID" value="nRc.2.0.1.t05460-RA"/>
    <property type="gene ID" value="nRc.2.0.1.g05460"/>
</dbReference>